<sequence length="179" mass="20164">MSSSVFYTVGHSTRTQEELIDLLGVGGVDHVVDVRAMPCSRTNPQFNHDVFAMRLAASGIGYDHSEALAGLRKRSKTVADEINGFWRNRSFHDYADYALSTRYQQAIESLIELGQCHVCALMCAEAVWWRCHRRIIADHLLHRGERVCHLMNKDRIQPAEMTSAARTGDNGMLIYPAAE</sequence>
<dbReference type="Proteomes" id="UP000285123">
    <property type="component" value="Unassembled WGS sequence"/>
</dbReference>
<dbReference type="InterPro" id="IPR007438">
    <property type="entry name" value="DUF488"/>
</dbReference>
<dbReference type="PANTHER" id="PTHR39337">
    <property type="entry name" value="BLR5642 PROTEIN"/>
    <property type="match status" value="1"/>
</dbReference>
<dbReference type="RefSeq" id="WP_123592105.1">
    <property type="nucleotide sequence ID" value="NZ_AYKF01000114.1"/>
</dbReference>
<dbReference type="PANTHER" id="PTHR39337:SF1">
    <property type="entry name" value="BLR5642 PROTEIN"/>
    <property type="match status" value="1"/>
</dbReference>
<dbReference type="AlphaFoldDB" id="A0A423PIS3"/>
<comment type="caution">
    <text evidence="1">The sequence shown here is derived from an EMBL/GenBank/DDBJ whole genome shotgun (WGS) entry which is preliminary data.</text>
</comment>
<accession>A0A423PIS3</accession>
<dbReference type="Pfam" id="PF04343">
    <property type="entry name" value="DUF488"/>
    <property type="match status" value="1"/>
</dbReference>
<dbReference type="InterPro" id="IPR014519">
    <property type="entry name" value="UCP024492"/>
</dbReference>
<dbReference type="OrthoDB" id="9789109at2"/>
<organism evidence="1 2">
    <name type="scientific">Salinisphaera orenii YIM 95161</name>
    <dbReference type="NCBI Taxonomy" id="1051139"/>
    <lineage>
        <taxon>Bacteria</taxon>
        <taxon>Pseudomonadati</taxon>
        <taxon>Pseudomonadota</taxon>
        <taxon>Gammaproteobacteria</taxon>
        <taxon>Salinisphaerales</taxon>
        <taxon>Salinisphaeraceae</taxon>
        <taxon>Salinisphaera</taxon>
    </lineage>
</organism>
<name>A0A423PIS3_9GAMM</name>
<evidence type="ECO:0000313" key="2">
    <source>
        <dbReference type="Proteomes" id="UP000285123"/>
    </source>
</evidence>
<gene>
    <name evidence="1" type="ORF">SAHL_14415</name>
</gene>
<proteinExistence type="predicted"/>
<dbReference type="EMBL" id="AYKF01000114">
    <property type="protein sequence ID" value="ROO25482.1"/>
    <property type="molecule type" value="Genomic_DNA"/>
</dbReference>
<evidence type="ECO:0000313" key="1">
    <source>
        <dbReference type="EMBL" id="ROO25482.1"/>
    </source>
</evidence>
<dbReference type="PIRSF" id="PIRSF024492">
    <property type="entry name" value="UCP024492"/>
    <property type="match status" value="1"/>
</dbReference>
<protein>
    <submittedName>
        <fullName evidence="1">HhH-GPD domain protein</fullName>
    </submittedName>
</protein>
<reference evidence="1 2" key="1">
    <citation type="submission" date="2013-10" db="EMBL/GenBank/DDBJ databases">
        <title>Salinisphaera halophila YIM 95161 Genome Sequencing.</title>
        <authorList>
            <person name="Lai Q."/>
            <person name="Li C."/>
            <person name="Shao Z."/>
        </authorList>
    </citation>
    <scope>NUCLEOTIDE SEQUENCE [LARGE SCALE GENOMIC DNA]</scope>
    <source>
        <strain evidence="1 2">YIM 95161</strain>
    </source>
</reference>